<feature type="transmembrane region" description="Helical" evidence="5">
    <location>
        <begin position="204"/>
        <end position="224"/>
    </location>
</feature>
<dbReference type="GO" id="GO:0016020">
    <property type="term" value="C:membrane"/>
    <property type="evidence" value="ECO:0007669"/>
    <property type="project" value="UniProtKB-SubCell"/>
</dbReference>
<evidence type="ECO:0000313" key="7">
    <source>
        <dbReference type="Ensembl" id="ENSPREP00000032898.1"/>
    </source>
</evidence>
<reference evidence="8" key="1">
    <citation type="submission" date="2013-11" db="EMBL/GenBank/DDBJ databases">
        <title>The genomic landscape of the Guanapo guppy.</title>
        <authorList>
            <person name="Kuenstner A."/>
            <person name="Dreyer C."/>
        </authorList>
    </citation>
    <scope>NUCLEOTIDE SEQUENCE</scope>
    <source>
        <strain evidence="8">Guanapo</strain>
    </source>
</reference>
<feature type="chain" id="PRO_5018149743" description="Ig-like domain-containing protein" evidence="6">
    <location>
        <begin position="23"/>
        <end position="291"/>
    </location>
</feature>
<keyword evidence="4" id="KW-0325">Glycoprotein</keyword>
<keyword evidence="5" id="KW-0812">Transmembrane</keyword>
<dbReference type="PANTHER" id="PTHR12080">
    <property type="entry name" value="SIGNALING LYMPHOCYTIC ACTIVATION MOLECULE"/>
    <property type="match status" value="1"/>
</dbReference>
<evidence type="ECO:0000256" key="2">
    <source>
        <dbReference type="ARBA" id="ARBA00022729"/>
    </source>
</evidence>
<evidence type="ECO:0000256" key="3">
    <source>
        <dbReference type="ARBA" id="ARBA00023136"/>
    </source>
</evidence>
<dbReference type="PANTHER" id="PTHR12080:SF125">
    <property type="entry name" value="CD48 ANTIGEN-LIKE"/>
    <property type="match status" value="1"/>
</dbReference>
<keyword evidence="5" id="KW-1133">Transmembrane helix</keyword>
<keyword evidence="8" id="KW-1185">Reference proteome</keyword>
<organism evidence="7 8">
    <name type="scientific">Poecilia reticulata</name>
    <name type="common">Guppy</name>
    <name type="synonym">Acanthophacelus reticulatus</name>
    <dbReference type="NCBI Taxonomy" id="8081"/>
    <lineage>
        <taxon>Eukaryota</taxon>
        <taxon>Metazoa</taxon>
        <taxon>Chordata</taxon>
        <taxon>Craniata</taxon>
        <taxon>Vertebrata</taxon>
        <taxon>Euteleostomi</taxon>
        <taxon>Actinopterygii</taxon>
        <taxon>Neopterygii</taxon>
        <taxon>Teleostei</taxon>
        <taxon>Neoteleostei</taxon>
        <taxon>Acanthomorphata</taxon>
        <taxon>Ovalentaria</taxon>
        <taxon>Atherinomorphae</taxon>
        <taxon>Cyprinodontiformes</taxon>
        <taxon>Poeciliidae</taxon>
        <taxon>Poeciliinae</taxon>
        <taxon>Poecilia</taxon>
    </lineage>
</organism>
<name>A0A3P9QGV1_POERE</name>
<dbReference type="Ensembl" id="ENSPRET00000033273.1">
    <property type="protein sequence ID" value="ENSPREP00000032898.1"/>
    <property type="gene ID" value="ENSPREG00000022296.1"/>
</dbReference>
<dbReference type="Gene3D" id="2.60.40.10">
    <property type="entry name" value="Immunoglobulins"/>
    <property type="match status" value="2"/>
</dbReference>
<evidence type="ECO:0000256" key="5">
    <source>
        <dbReference type="SAM" id="Phobius"/>
    </source>
</evidence>
<evidence type="ECO:0000256" key="4">
    <source>
        <dbReference type="ARBA" id="ARBA00023180"/>
    </source>
</evidence>
<comment type="subcellular location">
    <subcellularLocation>
        <location evidence="1">Membrane</location>
    </subcellularLocation>
</comment>
<dbReference type="InterPro" id="IPR036179">
    <property type="entry name" value="Ig-like_dom_sf"/>
</dbReference>
<proteinExistence type="predicted"/>
<dbReference type="Proteomes" id="UP000242638">
    <property type="component" value="Unassembled WGS sequence"/>
</dbReference>
<sequence>MFDFRSFFVVVLVFSPLEFGFADPTYGKVGDSVVLDPGRTSGPITSVTWKHRTDLALEWIEGELTYYRTFKDRCELDNTTGSFTIRNLTLQDSGEYTPEINNIVLGKKELKVIKPVPKPTVSVDCNNEKTVCDLTCEANITSEFGSVIYKWKTGDTELSNNKKLSVTPKNEESSFFCMLINPVNNSTSDEFPNPFSGGNSATTVIVLVALLLVFVVAVIGAVFMNRAGHLPFLDKIFPCNEKARSVKRRAALMKGIHPLDVLPSSCFYKSVMFNTIVLYCQNNYQNSVMPT</sequence>
<keyword evidence="2 6" id="KW-0732">Signal</keyword>
<evidence type="ECO:0000313" key="8">
    <source>
        <dbReference type="Proteomes" id="UP000242638"/>
    </source>
</evidence>
<evidence type="ECO:0000256" key="6">
    <source>
        <dbReference type="SAM" id="SignalP"/>
    </source>
</evidence>
<dbReference type="OMA" id="CEAQAIT"/>
<reference evidence="7" key="3">
    <citation type="submission" date="2025-09" db="UniProtKB">
        <authorList>
            <consortium name="Ensembl"/>
        </authorList>
    </citation>
    <scope>IDENTIFICATION</scope>
    <source>
        <strain evidence="7">Guanapo</strain>
    </source>
</reference>
<feature type="signal peptide" evidence="6">
    <location>
        <begin position="1"/>
        <end position="22"/>
    </location>
</feature>
<keyword evidence="3 5" id="KW-0472">Membrane</keyword>
<dbReference type="STRING" id="8081.ENSPREP00000032898"/>
<dbReference type="Bgee" id="ENSPREG00000022296">
    <property type="expression patterns" value="Expressed in caudal fin and 1 other cell type or tissue"/>
</dbReference>
<reference evidence="7" key="2">
    <citation type="submission" date="2025-08" db="UniProtKB">
        <authorList>
            <consortium name="Ensembl"/>
        </authorList>
    </citation>
    <scope>IDENTIFICATION</scope>
    <source>
        <strain evidence="7">Guanapo</strain>
    </source>
</reference>
<evidence type="ECO:0000256" key="1">
    <source>
        <dbReference type="ARBA" id="ARBA00004370"/>
    </source>
</evidence>
<dbReference type="GeneTree" id="ENSGT00610000086518"/>
<dbReference type="InterPro" id="IPR013783">
    <property type="entry name" value="Ig-like_fold"/>
</dbReference>
<evidence type="ECO:0008006" key="9">
    <source>
        <dbReference type="Google" id="ProtNLM"/>
    </source>
</evidence>
<accession>A0A3P9QGV1</accession>
<protein>
    <recommendedName>
        <fullName evidence="9">Ig-like domain-containing protein</fullName>
    </recommendedName>
</protein>
<dbReference type="InterPro" id="IPR015631">
    <property type="entry name" value="CD2/SLAM_rcpt"/>
</dbReference>
<dbReference type="AlphaFoldDB" id="A0A3P9QGV1"/>
<dbReference type="SUPFAM" id="SSF48726">
    <property type="entry name" value="Immunoglobulin"/>
    <property type="match status" value="1"/>
</dbReference>